<sequence length="595" mass="65769">MAIRLVQSVFKSFLLWRLKKIDQKRFVLFLAVLVGVASGIAAVIIKNSVHFIQSAVDRLIFPDYHNYLYFAFPFLGLLLTVAVVKMLIKEDIGHGIPNTLFAIARKKSIIKRGRMVYSIITSAITVGFGGSTGLEGPTVATGAAVGSNIGQVFRMNYKVKTLLIGCAAASSMAAIFQAPVAAIIFVLEVFMFDLTMYSLIPLLLSSVSAVLTARYFIGEQILFPVDLTNDFELGQIPYFLGLGVLTGLFSLYFNNVYFGVNDFIKKFKSPYSKAVIGGLSLGILIFLLPPLYGEGYETINALISDHTVDLFNGSLFYDFRNNIYIVIIFVVAMGFLKVFATAFTFAGGGIGGVFAPSLFIGAAIGFGFAKLMSVMGIQDLPIANFTLVGMAGLIAGVLHSPLMALFLIAEITGGYELFVPLMITVAISYTTSRVYQRYTIYTKELAEKGDLLTRHKDKNVLRRMSVGNYLETNFQELLPEWTFGKLVKEIVTRSKRNIFPVVDEHGKFLGVVLLDDIREVLFDEEKHDNTRVYDVMTAPPTIIKATDNMEEVMEKFDKTSAWILPVVKGSVFQGFVSKGKLFSAYRKILVSISEE</sequence>
<feature type="transmembrane region" description="Helical" evidence="11">
    <location>
        <begin position="26"/>
        <end position="47"/>
    </location>
</feature>
<feature type="transmembrane region" description="Helical" evidence="11">
    <location>
        <begin position="67"/>
        <end position="88"/>
    </location>
</feature>
<evidence type="ECO:0000256" key="10">
    <source>
        <dbReference type="PROSITE-ProRule" id="PRU00703"/>
    </source>
</evidence>
<dbReference type="SUPFAM" id="SSF54631">
    <property type="entry name" value="CBS-domain pair"/>
    <property type="match status" value="1"/>
</dbReference>
<gene>
    <name evidence="13" type="ORF">FRX97_02195</name>
</gene>
<feature type="domain" description="CBS" evidence="12">
    <location>
        <begin position="470"/>
        <end position="529"/>
    </location>
</feature>
<dbReference type="Pfam" id="PF00654">
    <property type="entry name" value="Voltage_CLC"/>
    <property type="match status" value="1"/>
</dbReference>
<keyword evidence="3 11" id="KW-0812">Transmembrane</keyword>
<name>A0A5C6VKY3_9FLAO</name>
<dbReference type="InterPro" id="IPR000644">
    <property type="entry name" value="CBS_dom"/>
</dbReference>
<accession>A0A5C6VKY3</accession>
<dbReference type="GO" id="GO:0005254">
    <property type="term" value="F:chloride channel activity"/>
    <property type="evidence" value="ECO:0007669"/>
    <property type="project" value="UniProtKB-KW"/>
</dbReference>
<dbReference type="Pfam" id="PF00571">
    <property type="entry name" value="CBS"/>
    <property type="match status" value="2"/>
</dbReference>
<dbReference type="PROSITE" id="PS51371">
    <property type="entry name" value="CBS"/>
    <property type="match status" value="2"/>
</dbReference>
<dbReference type="PANTHER" id="PTHR43427:SF6">
    <property type="entry name" value="CHLORIDE CHANNEL PROTEIN CLC-E"/>
    <property type="match status" value="1"/>
</dbReference>
<feature type="transmembrane region" description="Helical" evidence="11">
    <location>
        <begin position="194"/>
        <end position="216"/>
    </location>
</feature>
<evidence type="ECO:0000256" key="6">
    <source>
        <dbReference type="ARBA" id="ARBA00023136"/>
    </source>
</evidence>
<keyword evidence="2" id="KW-0813">Transport</keyword>
<dbReference type="SUPFAM" id="SSF81340">
    <property type="entry name" value="Clc chloride channel"/>
    <property type="match status" value="1"/>
</dbReference>
<dbReference type="InterPro" id="IPR046342">
    <property type="entry name" value="CBS_dom_sf"/>
</dbReference>
<evidence type="ECO:0000256" key="7">
    <source>
        <dbReference type="ARBA" id="ARBA00023173"/>
    </source>
</evidence>
<dbReference type="PANTHER" id="PTHR43427">
    <property type="entry name" value="CHLORIDE CHANNEL PROTEIN CLC-E"/>
    <property type="match status" value="1"/>
</dbReference>
<dbReference type="InterPro" id="IPR001807">
    <property type="entry name" value="ClC"/>
</dbReference>
<dbReference type="RefSeq" id="WP_147012918.1">
    <property type="nucleotide sequence ID" value="NZ_VORB01000001.1"/>
</dbReference>
<feature type="transmembrane region" description="Helical" evidence="11">
    <location>
        <begin position="415"/>
        <end position="435"/>
    </location>
</feature>
<keyword evidence="7" id="KW-0869">Chloride channel</keyword>
<dbReference type="GO" id="GO:0034707">
    <property type="term" value="C:chloride channel complex"/>
    <property type="evidence" value="ECO:0007669"/>
    <property type="project" value="UniProtKB-KW"/>
</dbReference>
<protein>
    <submittedName>
        <fullName evidence="13">Chloride channel protein</fullName>
    </submittedName>
</protein>
<dbReference type="InterPro" id="IPR050368">
    <property type="entry name" value="ClC-type_chloride_channel"/>
</dbReference>
<feature type="transmembrane region" description="Helical" evidence="11">
    <location>
        <begin position="385"/>
        <end position="408"/>
    </location>
</feature>
<evidence type="ECO:0000256" key="3">
    <source>
        <dbReference type="ARBA" id="ARBA00022692"/>
    </source>
</evidence>
<feature type="transmembrane region" description="Helical" evidence="11">
    <location>
        <begin position="274"/>
        <end position="292"/>
    </location>
</feature>
<dbReference type="Gene3D" id="1.10.3080.10">
    <property type="entry name" value="Clc chloride channel"/>
    <property type="match status" value="1"/>
</dbReference>
<evidence type="ECO:0000256" key="1">
    <source>
        <dbReference type="ARBA" id="ARBA00004141"/>
    </source>
</evidence>
<keyword evidence="4 11" id="KW-1133">Transmembrane helix</keyword>
<dbReference type="OrthoDB" id="9812438at2"/>
<comment type="subcellular location">
    <subcellularLocation>
        <location evidence="1">Membrane</location>
        <topology evidence="1">Multi-pass membrane protein</topology>
    </subcellularLocation>
</comment>
<feature type="transmembrane region" description="Helical" evidence="11">
    <location>
        <begin position="115"/>
        <end position="134"/>
    </location>
</feature>
<evidence type="ECO:0000313" key="13">
    <source>
        <dbReference type="EMBL" id="TXC85461.1"/>
    </source>
</evidence>
<evidence type="ECO:0000256" key="2">
    <source>
        <dbReference type="ARBA" id="ARBA00022448"/>
    </source>
</evidence>
<dbReference type="AlphaFoldDB" id="A0A5C6VKY3"/>
<dbReference type="Gene3D" id="3.10.580.10">
    <property type="entry name" value="CBS-domain"/>
    <property type="match status" value="1"/>
</dbReference>
<feature type="domain" description="CBS" evidence="12">
    <location>
        <begin position="536"/>
        <end position="591"/>
    </location>
</feature>
<dbReference type="Proteomes" id="UP000321168">
    <property type="component" value="Unassembled WGS sequence"/>
</dbReference>
<dbReference type="InterPro" id="IPR014743">
    <property type="entry name" value="Cl-channel_core"/>
</dbReference>
<reference evidence="13 14" key="1">
    <citation type="submission" date="2019-08" db="EMBL/GenBank/DDBJ databases">
        <title>Genome of Luteibaculum oceani JCM 18817.</title>
        <authorList>
            <person name="Bowman J.P."/>
        </authorList>
    </citation>
    <scope>NUCLEOTIDE SEQUENCE [LARGE SCALE GENOMIC DNA]</scope>
    <source>
        <strain evidence="13 14">JCM 18817</strain>
    </source>
</reference>
<feature type="transmembrane region" description="Helical" evidence="11">
    <location>
        <begin position="323"/>
        <end position="346"/>
    </location>
</feature>
<evidence type="ECO:0000256" key="5">
    <source>
        <dbReference type="ARBA" id="ARBA00023065"/>
    </source>
</evidence>
<evidence type="ECO:0000259" key="12">
    <source>
        <dbReference type="PROSITE" id="PS51371"/>
    </source>
</evidence>
<evidence type="ECO:0000256" key="11">
    <source>
        <dbReference type="SAM" id="Phobius"/>
    </source>
</evidence>
<dbReference type="PRINTS" id="PR00762">
    <property type="entry name" value="CLCHANNEL"/>
</dbReference>
<comment type="caution">
    <text evidence="13">The sequence shown here is derived from an EMBL/GenBank/DDBJ whole genome shotgun (WGS) entry which is preliminary data.</text>
</comment>
<keyword evidence="6 11" id="KW-0472">Membrane</keyword>
<proteinExistence type="predicted"/>
<keyword evidence="8" id="KW-0868">Chloride</keyword>
<evidence type="ECO:0000256" key="9">
    <source>
        <dbReference type="ARBA" id="ARBA00023303"/>
    </source>
</evidence>
<keyword evidence="14" id="KW-1185">Reference proteome</keyword>
<evidence type="ECO:0000256" key="4">
    <source>
        <dbReference type="ARBA" id="ARBA00022989"/>
    </source>
</evidence>
<dbReference type="CDD" id="cd00400">
    <property type="entry name" value="Voltage_gated_ClC"/>
    <property type="match status" value="1"/>
</dbReference>
<organism evidence="13 14">
    <name type="scientific">Luteibaculum oceani</name>
    <dbReference type="NCBI Taxonomy" id="1294296"/>
    <lineage>
        <taxon>Bacteria</taxon>
        <taxon>Pseudomonadati</taxon>
        <taxon>Bacteroidota</taxon>
        <taxon>Flavobacteriia</taxon>
        <taxon>Flavobacteriales</taxon>
        <taxon>Luteibaculaceae</taxon>
        <taxon>Luteibaculum</taxon>
    </lineage>
</organism>
<evidence type="ECO:0000256" key="8">
    <source>
        <dbReference type="ARBA" id="ARBA00023214"/>
    </source>
</evidence>
<keyword evidence="9" id="KW-0407">Ion channel</keyword>
<feature type="transmembrane region" description="Helical" evidence="11">
    <location>
        <begin position="162"/>
        <end position="187"/>
    </location>
</feature>
<dbReference type="EMBL" id="VORB01000001">
    <property type="protein sequence ID" value="TXC85461.1"/>
    <property type="molecule type" value="Genomic_DNA"/>
</dbReference>
<feature type="transmembrane region" description="Helical" evidence="11">
    <location>
        <begin position="353"/>
        <end position="373"/>
    </location>
</feature>
<evidence type="ECO:0000313" key="14">
    <source>
        <dbReference type="Proteomes" id="UP000321168"/>
    </source>
</evidence>
<keyword evidence="5" id="KW-0406">Ion transport</keyword>
<feature type="transmembrane region" description="Helical" evidence="11">
    <location>
        <begin position="236"/>
        <end position="253"/>
    </location>
</feature>
<keyword evidence="10" id="KW-0129">CBS domain</keyword>